<sequence length="260" mass="28784">MAAANSRQNFLHLATPTSVQSPVSSTLTEITHTHTHTQTHSSTQLHTDVHTLAHISVYTIVMYTQLRYSTTHRRAHISAYTIEMHTEAQPTFTKKGFHLFDFCHRRAHIHTTIRLHLHDAHVGTHTTFPKEGGVLARVRPPTPAASVAFSACPVACECCDCLAKPAESTDSPVEAGFGETRRRECTQSAGPRGRASATEKVVYRLNLFGGPSWVLKPASSDQKWPNPNGSSHYDIHTHAHTHKFIYLSSSPVGRRVKGSR</sequence>
<accession>A0A3S5AVQ9</accession>
<dbReference type="EMBL" id="CAAALY010105808">
    <property type="protein sequence ID" value="VEL29745.1"/>
    <property type="molecule type" value="Genomic_DNA"/>
</dbReference>
<protein>
    <submittedName>
        <fullName evidence="2">Uncharacterized protein</fullName>
    </submittedName>
</protein>
<evidence type="ECO:0000313" key="2">
    <source>
        <dbReference type="EMBL" id="VEL29745.1"/>
    </source>
</evidence>
<evidence type="ECO:0000313" key="3">
    <source>
        <dbReference type="Proteomes" id="UP000784294"/>
    </source>
</evidence>
<evidence type="ECO:0000256" key="1">
    <source>
        <dbReference type="SAM" id="MobiDB-lite"/>
    </source>
</evidence>
<comment type="caution">
    <text evidence="2">The sequence shown here is derived from an EMBL/GenBank/DDBJ whole genome shotgun (WGS) entry which is preliminary data.</text>
</comment>
<feature type="region of interest" description="Disordered" evidence="1">
    <location>
        <begin position="168"/>
        <end position="193"/>
    </location>
</feature>
<dbReference type="Proteomes" id="UP000784294">
    <property type="component" value="Unassembled WGS sequence"/>
</dbReference>
<organism evidence="2 3">
    <name type="scientific">Protopolystoma xenopodis</name>
    <dbReference type="NCBI Taxonomy" id="117903"/>
    <lineage>
        <taxon>Eukaryota</taxon>
        <taxon>Metazoa</taxon>
        <taxon>Spiralia</taxon>
        <taxon>Lophotrochozoa</taxon>
        <taxon>Platyhelminthes</taxon>
        <taxon>Monogenea</taxon>
        <taxon>Polyopisthocotylea</taxon>
        <taxon>Polystomatidea</taxon>
        <taxon>Polystomatidae</taxon>
        <taxon>Protopolystoma</taxon>
    </lineage>
</organism>
<gene>
    <name evidence="2" type="ORF">PXEA_LOCUS23185</name>
</gene>
<name>A0A3S5AVQ9_9PLAT</name>
<keyword evidence="3" id="KW-1185">Reference proteome</keyword>
<proteinExistence type="predicted"/>
<reference evidence="2" key="1">
    <citation type="submission" date="2018-11" db="EMBL/GenBank/DDBJ databases">
        <authorList>
            <consortium name="Pathogen Informatics"/>
        </authorList>
    </citation>
    <scope>NUCLEOTIDE SEQUENCE</scope>
</reference>
<dbReference type="AlphaFoldDB" id="A0A3S5AVQ9"/>